<keyword evidence="1" id="KW-1133">Transmembrane helix</keyword>
<protein>
    <recommendedName>
        <fullName evidence="4">Zinc ribbon domain-containing protein</fullName>
    </recommendedName>
</protein>
<sequence length="264" mass="30558">MLLEEEFCETPEGERMIVCNNCGASYADDAPRCPYCGGDNFEKSVQVHEDTINDLKREKQQWEEKPQRVAKAGMSMAAKVLITVIVAGLLISAGIYVAMRIHTVASDNREQAVLEKLEKMYQQQDYSGICTYMKKHNTLYGEAFRKYRLVETLENDTKDYLITPEGEYLERIIREKKPTGLSDVSYIIDALIVCQKSEAADYKYEEQEAVAYYREYCSAYLNEHYELTEEEIKEVMDGYDPSDKDNQSNLERMMQERAFSHLTE</sequence>
<organism evidence="2 3">
    <name type="scientific">Roseburia hominis</name>
    <dbReference type="NCBI Taxonomy" id="301301"/>
    <lineage>
        <taxon>Bacteria</taxon>
        <taxon>Bacillati</taxon>
        <taxon>Bacillota</taxon>
        <taxon>Clostridia</taxon>
        <taxon>Lachnospirales</taxon>
        <taxon>Lachnospiraceae</taxon>
        <taxon>Roseburia</taxon>
    </lineage>
</organism>
<dbReference type="Proteomes" id="UP000266172">
    <property type="component" value="Unassembled WGS sequence"/>
</dbReference>
<feature type="transmembrane region" description="Helical" evidence="1">
    <location>
        <begin position="80"/>
        <end position="99"/>
    </location>
</feature>
<evidence type="ECO:0000313" key="3">
    <source>
        <dbReference type="Proteomes" id="UP000266172"/>
    </source>
</evidence>
<dbReference type="RefSeq" id="WP_118097302.1">
    <property type="nucleotide sequence ID" value="NZ_CATVZQ010000033.1"/>
</dbReference>
<evidence type="ECO:0000256" key="1">
    <source>
        <dbReference type="SAM" id="Phobius"/>
    </source>
</evidence>
<evidence type="ECO:0008006" key="4">
    <source>
        <dbReference type="Google" id="ProtNLM"/>
    </source>
</evidence>
<gene>
    <name evidence="2" type="ORF">DWX93_08595</name>
</gene>
<dbReference type="AlphaFoldDB" id="A0A395VBW0"/>
<comment type="caution">
    <text evidence="2">The sequence shown here is derived from an EMBL/GenBank/DDBJ whole genome shotgun (WGS) entry which is preliminary data.</text>
</comment>
<reference evidence="2 3" key="1">
    <citation type="submission" date="2018-08" db="EMBL/GenBank/DDBJ databases">
        <title>A genome reference for cultivated species of the human gut microbiota.</title>
        <authorList>
            <person name="Zou Y."/>
            <person name="Xue W."/>
            <person name="Luo G."/>
        </authorList>
    </citation>
    <scope>NUCLEOTIDE SEQUENCE [LARGE SCALE GENOMIC DNA]</scope>
    <source>
        <strain evidence="2 3">AF22-12AC</strain>
    </source>
</reference>
<evidence type="ECO:0000313" key="2">
    <source>
        <dbReference type="EMBL" id="RGS40824.1"/>
    </source>
</evidence>
<proteinExistence type="predicted"/>
<keyword evidence="1" id="KW-0812">Transmembrane</keyword>
<name>A0A395VBW0_9FIRM</name>
<accession>A0A395VBW0</accession>
<keyword evidence="1" id="KW-0472">Membrane</keyword>
<dbReference type="EMBL" id="QRVL01000005">
    <property type="protein sequence ID" value="RGS40824.1"/>
    <property type="molecule type" value="Genomic_DNA"/>
</dbReference>